<dbReference type="EMBL" id="VOHM01000022">
    <property type="protein sequence ID" value="TWT23946.1"/>
    <property type="molecule type" value="Genomic_DNA"/>
</dbReference>
<keyword evidence="3" id="KW-1185">Reference proteome</keyword>
<evidence type="ECO:0000313" key="2">
    <source>
        <dbReference type="EMBL" id="TWT23946.1"/>
    </source>
</evidence>
<feature type="domain" description="Transcriptional regulator AbiEi antitoxin N-terminal" evidence="1">
    <location>
        <begin position="7"/>
        <end position="86"/>
    </location>
</feature>
<evidence type="ECO:0000259" key="1">
    <source>
        <dbReference type="Pfam" id="PF17194"/>
    </source>
</evidence>
<sequence>MSSAEVLSKLMKSNAGIICTRDALATGVSAPTFLTFVRNQGLERVAHGVYAEPGVWIDELWVLHRRVERLVFSHLTALYLHGVREYEPVRVNVTVPTGYNATNLRGEGFEVFSVKKSAFDLGRSSVRTPEGNLVPAYDVERSICDLVRSRGQLDKRSLIEALELYVRRPDKDLDRLVAYAEALRVWRVLKPYLEVLL</sequence>
<protein>
    <submittedName>
        <fullName evidence="2">Abortive phage infection protein</fullName>
    </submittedName>
</protein>
<dbReference type="OrthoDB" id="9801429at2"/>
<evidence type="ECO:0000313" key="3">
    <source>
        <dbReference type="Proteomes" id="UP000320791"/>
    </source>
</evidence>
<proteinExistence type="predicted"/>
<dbReference type="InterPro" id="IPR033455">
    <property type="entry name" value="AbiEi_3_N"/>
</dbReference>
<organism evidence="2 3">
    <name type="scientific">Corynebacterium canis</name>
    <dbReference type="NCBI Taxonomy" id="679663"/>
    <lineage>
        <taxon>Bacteria</taxon>
        <taxon>Bacillati</taxon>
        <taxon>Actinomycetota</taxon>
        <taxon>Actinomycetes</taxon>
        <taxon>Mycobacteriales</taxon>
        <taxon>Corynebacteriaceae</taxon>
        <taxon>Corynebacterium</taxon>
    </lineage>
</organism>
<name>A0A5C5UD83_9CORY</name>
<gene>
    <name evidence="2" type="ORF">FRX94_09785</name>
</gene>
<accession>A0A5C5UD83</accession>
<reference evidence="2 3" key="1">
    <citation type="submission" date="2019-08" db="EMBL/GenBank/DDBJ databases">
        <authorList>
            <person name="Lei W."/>
        </authorList>
    </citation>
    <scope>NUCLEOTIDE SEQUENCE [LARGE SCALE GENOMIC DNA]</scope>
    <source>
        <strain evidence="2 3">CCUG 58627</strain>
    </source>
</reference>
<dbReference type="RefSeq" id="WP_146325058.1">
    <property type="nucleotide sequence ID" value="NZ_BAABLR010000069.1"/>
</dbReference>
<comment type="caution">
    <text evidence="2">The sequence shown here is derived from an EMBL/GenBank/DDBJ whole genome shotgun (WGS) entry which is preliminary data.</text>
</comment>
<dbReference type="Pfam" id="PF17194">
    <property type="entry name" value="AbiEi_3_N"/>
    <property type="match status" value="1"/>
</dbReference>
<dbReference type="Proteomes" id="UP000320791">
    <property type="component" value="Unassembled WGS sequence"/>
</dbReference>
<dbReference type="AlphaFoldDB" id="A0A5C5UD83"/>